<evidence type="ECO:0000313" key="3">
    <source>
        <dbReference type="Proteomes" id="UP000230707"/>
    </source>
</evidence>
<comment type="caution">
    <text evidence="2">The sequence shown here is derived from an EMBL/GenBank/DDBJ whole genome shotgun (WGS) entry which is preliminary data.</text>
</comment>
<accession>A0A2H0NII9</accession>
<feature type="domain" description="Peptidase C39-like" evidence="1">
    <location>
        <begin position="33"/>
        <end position="154"/>
    </location>
</feature>
<dbReference type="EMBL" id="PCWS01000036">
    <property type="protein sequence ID" value="PIR08690.1"/>
    <property type="molecule type" value="Genomic_DNA"/>
</dbReference>
<gene>
    <name evidence="2" type="ORF">COV53_01665</name>
</gene>
<evidence type="ECO:0000313" key="2">
    <source>
        <dbReference type="EMBL" id="PIR08690.1"/>
    </source>
</evidence>
<dbReference type="Proteomes" id="UP000230707">
    <property type="component" value="Unassembled WGS sequence"/>
</dbReference>
<name>A0A2H0NII9_9BACT</name>
<dbReference type="Gene3D" id="3.90.70.10">
    <property type="entry name" value="Cysteine proteinases"/>
    <property type="match status" value="1"/>
</dbReference>
<reference evidence="2 3" key="1">
    <citation type="submission" date="2017-09" db="EMBL/GenBank/DDBJ databases">
        <title>Depth-based differentiation of microbial function through sediment-hosted aquifers and enrichment of novel symbionts in the deep terrestrial subsurface.</title>
        <authorList>
            <person name="Probst A.J."/>
            <person name="Ladd B."/>
            <person name="Jarett J.K."/>
            <person name="Geller-Mcgrath D.E."/>
            <person name="Sieber C.M."/>
            <person name="Emerson J.B."/>
            <person name="Anantharaman K."/>
            <person name="Thomas B.C."/>
            <person name="Malmstrom R."/>
            <person name="Stieglmeier M."/>
            <person name="Klingl A."/>
            <person name="Woyke T."/>
            <person name="Ryan C.M."/>
            <person name="Banfield J.F."/>
        </authorList>
    </citation>
    <scope>NUCLEOTIDE SEQUENCE [LARGE SCALE GENOMIC DNA]</scope>
    <source>
        <strain evidence="2">CG11_big_fil_rev_8_21_14_0_20_37_11</strain>
    </source>
</reference>
<protein>
    <recommendedName>
        <fullName evidence="1">Peptidase C39-like domain-containing protein</fullName>
    </recommendedName>
</protein>
<sequence length="192" mass="21666">MSKVEYIPKNYDNLDEPWIAFGAPNRSEYEKWYPEVCGVCCLKMIGDACGSTPHISLYQLTMECKQREGFKELPTGEIQGVFHQPLLKIARDHGLDGSIESGLDLEKIITSLQNGRFVILSLDKSKVDRKLKGGHLVLVHAYDPESETFLINDPEPILAEDGQNIKVNSDRLEEISNKKGLIIWQGEKSYAK</sequence>
<dbReference type="InterPro" id="IPR039564">
    <property type="entry name" value="Peptidase_C39-like"/>
</dbReference>
<dbReference type="Pfam" id="PF13529">
    <property type="entry name" value="Peptidase_C39_2"/>
    <property type="match status" value="1"/>
</dbReference>
<dbReference type="AlphaFoldDB" id="A0A2H0NII9"/>
<evidence type="ECO:0000259" key="1">
    <source>
        <dbReference type="Pfam" id="PF13529"/>
    </source>
</evidence>
<organism evidence="2 3">
    <name type="scientific">Candidatus Gottesmanbacteria bacterium CG11_big_fil_rev_8_21_14_0_20_37_11</name>
    <dbReference type="NCBI Taxonomy" id="1974575"/>
    <lineage>
        <taxon>Bacteria</taxon>
        <taxon>Candidatus Gottesmaniibacteriota</taxon>
    </lineage>
</organism>
<proteinExistence type="predicted"/>